<evidence type="ECO:0000313" key="2">
    <source>
        <dbReference type="EMBL" id="PHJ19709.1"/>
    </source>
</evidence>
<feature type="compositionally biased region" description="Basic and acidic residues" evidence="1">
    <location>
        <begin position="437"/>
        <end position="446"/>
    </location>
</feature>
<dbReference type="VEuPathDB" id="ToxoDB:CSUI_006453"/>
<feature type="region of interest" description="Disordered" evidence="1">
    <location>
        <begin position="212"/>
        <end position="255"/>
    </location>
</feature>
<dbReference type="Proteomes" id="UP000221165">
    <property type="component" value="Unassembled WGS sequence"/>
</dbReference>
<feature type="compositionally biased region" description="Basic and acidic residues" evidence="1">
    <location>
        <begin position="230"/>
        <end position="246"/>
    </location>
</feature>
<sequence length="446" mass="49737">MVLSSFAVWVPHVIKKEALNHFFVRERRLLTTQSTIYRLLSSLTMQFPSFPSMRRHHNNPGSISSLSMQQSWRHVTTQSRTFNSLVPRALAGPARVPRVTLRGLVFSGVLLAACTYRAALADTPETRREEARDDGPTGAYSQQKTSRQKEADNRKLSAKGLCLPTMGFDVDIPRDRTADVFLACHEHERNITTDGAAFCRRFGFEVAFSPDTGESRRTGRASGDNPGTSSEREGDSASHRWQREHGSDDDEEDDDMPCYNAPAVRPEENWHSRAVPLTWRLQLLLLWNQVKRYLQSLIPRPEIWLLLFFGFYFLSKICSSLKLLVGEATFGVHAPPGVMGSYSCGGSCEGEEETEGSNSARLTGYVSGTHDSPYPAPVSWAGRETMSTSQHAVLAAAEKRQRLNANRCSVQQRCGLASSRGGREPDSEDETESVCAEDAKEMMLVR</sequence>
<proteinExistence type="predicted"/>
<keyword evidence="2" id="KW-0675">Receptor</keyword>
<name>A0A2C6KRN6_9APIC</name>
<accession>A0A2C6KRN6</accession>
<feature type="region of interest" description="Disordered" evidence="1">
    <location>
        <begin position="123"/>
        <end position="155"/>
    </location>
</feature>
<dbReference type="RefSeq" id="XP_067921405.1">
    <property type="nucleotide sequence ID" value="XM_068066612.1"/>
</dbReference>
<reference evidence="2 3" key="1">
    <citation type="journal article" date="2017" name="Int. J. Parasitol.">
        <title>The genome of the protozoan parasite Cystoisospora suis and a reverse vaccinology approach to identify vaccine candidates.</title>
        <authorList>
            <person name="Palmieri N."/>
            <person name="Shrestha A."/>
            <person name="Ruttkowski B."/>
            <person name="Beck T."/>
            <person name="Vogl C."/>
            <person name="Tomley F."/>
            <person name="Blake D.P."/>
            <person name="Joachim A."/>
        </authorList>
    </citation>
    <scope>NUCLEOTIDE SEQUENCE [LARGE SCALE GENOMIC DNA]</scope>
    <source>
        <strain evidence="2 3">Wien I</strain>
    </source>
</reference>
<gene>
    <name evidence="2" type="ORF">CSUI_006453</name>
</gene>
<feature type="compositionally biased region" description="Basic and acidic residues" evidence="1">
    <location>
        <begin position="124"/>
        <end position="135"/>
    </location>
</feature>
<evidence type="ECO:0000313" key="3">
    <source>
        <dbReference type="Proteomes" id="UP000221165"/>
    </source>
</evidence>
<comment type="caution">
    <text evidence="2">The sequence shown here is derived from an EMBL/GenBank/DDBJ whole genome shotgun (WGS) entry which is preliminary data.</text>
</comment>
<dbReference type="EMBL" id="MIGC01003267">
    <property type="protein sequence ID" value="PHJ19709.1"/>
    <property type="molecule type" value="Genomic_DNA"/>
</dbReference>
<evidence type="ECO:0000256" key="1">
    <source>
        <dbReference type="SAM" id="MobiDB-lite"/>
    </source>
</evidence>
<feature type="region of interest" description="Disordered" evidence="1">
    <location>
        <begin position="416"/>
        <end position="446"/>
    </location>
</feature>
<dbReference type="GeneID" id="94429823"/>
<protein>
    <submittedName>
        <fullName evidence="2">Folate receptor family protein</fullName>
    </submittedName>
</protein>
<dbReference type="AlphaFoldDB" id="A0A2C6KRN6"/>
<keyword evidence="3" id="KW-1185">Reference proteome</keyword>
<organism evidence="2 3">
    <name type="scientific">Cystoisospora suis</name>
    <dbReference type="NCBI Taxonomy" id="483139"/>
    <lineage>
        <taxon>Eukaryota</taxon>
        <taxon>Sar</taxon>
        <taxon>Alveolata</taxon>
        <taxon>Apicomplexa</taxon>
        <taxon>Conoidasida</taxon>
        <taxon>Coccidia</taxon>
        <taxon>Eucoccidiorida</taxon>
        <taxon>Eimeriorina</taxon>
        <taxon>Sarcocystidae</taxon>
        <taxon>Cystoisospora</taxon>
    </lineage>
</organism>
<dbReference type="OrthoDB" id="342101at2759"/>